<name>A0A9D1CNG7_9FIRM</name>
<sequence>MAESVQITTKENAAKIVVDGNEISDVLEYELKENGQGAVLTLRVLVKGDINANL</sequence>
<proteinExistence type="predicted"/>
<evidence type="ECO:0000313" key="2">
    <source>
        <dbReference type="Proteomes" id="UP000886874"/>
    </source>
</evidence>
<dbReference type="Proteomes" id="UP000886874">
    <property type="component" value="Unassembled WGS sequence"/>
</dbReference>
<evidence type="ECO:0000313" key="1">
    <source>
        <dbReference type="EMBL" id="HIQ69352.1"/>
    </source>
</evidence>
<reference evidence="1" key="2">
    <citation type="journal article" date="2021" name="PeerJ">
        <title>Extensive microbial diversity within the chicken gut microbiome revealed by metagenomics and culture.</title>
        <authorList>
            <person name="Gilroy R."/>
            <person name="Ravi A."/>
            <person name="Getino M."/>
            <person name="Pursley I."/>
            <person name="Horton D.L."/>
            <person name="Alikhan N.F."/>
            <person name="Baker D."/>
            <person name="Gharbi K."/>
            <person name="Hall N."/>
            <person name="Watson M."/>
            <person name="Adriaenssens E.M."/>
            <person name="Foster-Nyarko E."/>
            <person name="Jarju S."/>
            <person name="Secka A."/>
            <person name="Antonio M."/>
            <person name="Oren A."/>
            <person name="Chaudhuri R.R."/>
            <person name="La Ragione R."/>
            <person name="Hildebrand F."/>
            <person name="Pallen M.J."/>
        </authorList>
    </citation>
    <scope>NUCLEOTIDE SEQUENCE</scope>
    <source>
        <strain evidence="1">ChiSjej2B20-13462</strain>
    </source>
</reference>
<gene>
    <name evidence="1" type="ORF">IAA67_03360</name>
</gene>
<organism evidence="1 2">
    <name type="scientific">Candidatus Avoscillospira stercorigallinarum</name>
    <dbReference type="NCBI Taxonomy" id="2840708"/>
    <lineage>
        <taxon>Bacteria</taxon>
        <taxon>Bacillati</taxon>
        <taxon>Bacillota</taxon>
        <taxon>Clostridia</taxon>
        <taxon>Eubacteriales</taxon>
        <taxon>Oscillospiraceae</taxon>
        <taxon>Oscillospiraceae incertae sedis</taxon>
        <taxon>Candidatus Avoscillospira</taxon>
    </lineage>
</organism>
<accession>A0A9D1CNG7</accession>
<protein>
    <submittedName>
        <fullName evidence="1">Uncharacterized protein</fullName>
    </submittedName>
</protein>
<dbReference type="AlphaFoldDB" id="A0A9D1CNG7"/>
<dbReference type="EMBL" id="DVFN01000051">
    <property type="protein sequence ID" value="HIQ69352.1"/>
    <property type="molecule type" value="Genomic_DNA"/>
</dbReference>
<reference evidence="1" key="1">
    <citation type="submission" date="2020-10" db="EMBL/GenBank/DDBJ databases">
        <authorList>
            <person name="Gilroy R."/>
        </authorList>
    </citation>
    <scope>NUCLEOTIDE SEQUENCE</scope>
    <source>
        <strain evidence="1">ChiSjej2B20-13462</strain>
    </source>
</reference>
<comment type="caution">
    <text evidence="1">The sequence shown here is derived from an EMBL/GenBank/DDBJ whole genome shotgun (WGS) entry which is preliminary data.</text>
</comment>